<proteinExistence type="predicted"/>
<dbReference type="Pfam" id="PF00149">
    <property type="entry name" value="Metallophos"/>
    <property type="match status" value="1"/>
</dbReference>
<feature type="domain" description="Calcineurin-like phosphoesterase" evidence="1">
    <location>
        <begin position="3"/>
        <end position="100"/>
    </location>
</feature>
<sequence>MSKVWTTSDLHIGHNREFVYGYRGFASCEEHDAVLVENWNSLVAEDDIVYILGDVMLKHNLEDDNFKYGLSVLEKLNGKLIIIRGNHDSEFKIEKYKMCDNVLMAGDAALYLDYPEVGSYHFYLSHYPTLVAHEKLKPVKTALINLYGHTHQKEHFYNEHPYMYCVCLDAHDMKPVLMEDIIEEIKKKRSAYRDGIQK</sequence>
<organism evidence="2 3">
    <name type="scientific">Blautia stercoris</name>
    <dbReference type="NCBI Taxonomy" id="871664"/>
    <lineage>
        <taxon>Bacteria</taxon>
        <taxon>Bacillati</taxon>
        <taxon>Bacillota</taxon>
        <taxon>Clostridia</taxon>
        <taxon>Lachnospirales</taxon>
        <taxon>Lachnospiraceae</taxon>
        <taxon>Blautia</taxon>
    </lineage>
</organism>
<dbReference type="SUPFAM" id="SSF56300">
    <property type="entry name" value="Metallo-dependent phosphatases"/>
    <property type="match status" value="1"/>
</dbReference>
<gene>
    <name evidence="2" type="ORF">H8712_08875</name>
</gene>
<evidence type="ECO:0000259" key="1">
    <source>
        <dbReference type="Pfam" id="PF00149"/>
    </source>
</evidence>
<dbReference type="EMBL" id="JACRTP010000003">
    <property type="protein sequence ID" value="MBC8628730.1"/>
    <property type="molecule type" value="Genomic_DNA"/>
</dbReference>
<name>A0ABR7PBB2_9FIRM</name>
<evidence type="ECO:0000313" key="2">
    <source>
        <dbReference type="EMBL" id="MBC8628730.1"/>
    </source>
</evidence>
<accession>A0ABR7PBB2</accession>
<comment type="caution">
    <text evidence="2">The sequence shown here is derived from an EMBL/GenBank/DDBJ whole genome shotgun (WGS) entry which is preliminary data.</text>
</comment>
<dbReference type="Gene3D" id="3.60.21.10">
    <property type="match status" value="1"/>
</dbReference>
<reference evidence="2 3" key="1">
    <citation type="submission" date="2020-08" db="EMBL/GenBank/DDBJ databases">
        <title>Genome public.</title>
        <authorList>
            <person name="Liu C."/>
            <person name="Sun Q."/>
        </authorList>
    </citation>
    <scope>NUCLEOTIDE SEQUENCE [LARGE SCALE GENOMIC DNA]</scope>
    <source>
        <strain evidence="2 3">3_YM_SP_D4_24.mj</strain>
    </source>
</reference>
<dbReference type="RefSeq" id="WP_187558638.1">
    <property type="nucleotide sequence ID" value="NZ_JACRTP010000003.1"/>
</dbReference>
<dbReference type="InterPro" id="IPR029052">
    <property type="entry name" value="Metallo-depent_PP-like"/>
</dbReference>
<dbReference type="Proteomes" id="UP000661649">
    <property type="component" value="Unassembled WGS sequence"/>
</dbReference>
<protein>
    <submittedName>
        <fullName evidence="2">Metallophosphoesterase family protein</fullName>
    </submittedName>
</protein>
<dbReference type="InterPro" id="IPR004843">
    <property type="entry name" value="Calcineurin-like_PHP"/>
</dbReference>
<evidence type="ECO:0000313" key="3">
    <source>
        <dbReference type="Proteomes" id="UP000661649"/>
    </source>
</evidence>
<keyword evidence="3" id="KW-1185">Reference proteome</keyword>